<feature type="region of interest" description="Disordered" evidence="1">
    <location>
        <begin position="1"/>
        <end position="22"/>
    </location>
</feature>
<organism evidence="2">
    <name type="scientific">Tetraselmis sp. GSL018</name>
    <dbReference type="NCBI Taxonomy" id="582737"/>
    <lineage>
        <taxon>Eukaryota</taxon>
        <taxon>Viridiplantae</taxon>
        <taxon>Chlorophyta</taxon>
        <taxon>core chlorophytes</taxon>
        <taxon>Chlorodendrophyceae</taxon>
        <taxon>Chlorodendrales</taxon>
        <taxon>Chlorodendraceae</taxon>
        <taxon>Tetraselmis</taxon>
    </lineage>
</organism>
<dbReference type="EMBL" id="GBEZ01016474">
    <property type="protein sequence ID" value="JAC69778.1"/>
    <property type="molecule type" value="Transcribed_RNA"/>
</dbReference>
<accession>A0A061RCS6</accession>
<protein>
    <submittedName>
        <fullName evidence="2">Uncharacterized protein</fullName>
    </submittedName>
</protein>
<sequence length="120" mass="13132">GTEAQALCLPGPSRKRRQSPCPLSQHPFMETLNVYVTNHFHRICSESPARLPSAPPQTARRLSAAVTTNLVLGSLPFCGLNNTGLSLSSRTLDSTRERPLAKVIHGFEDLVVRDVPAVFR</sequence>
<feature type="non-terminal residue" evidence="2">
    <location>
        <position position="1"/>
    </location>
</feature>
<reference evidence="2" key="1">
    <citation type="submission" date="2014-05" db="EMBL/GenBank/DDBJ databases">
        <title>The transcriptome of the halophilic microalga Tetraselmis sp. GSL018 isolated from the Great Salt Lake, Utah.</title>
        <authorList>
            <person name="Jinkerson R.E."/>
            <person name="D'Adamo S."/>
            <person name="Posewitz M.C."/>
        </authorList>
    </citation>
    <scope>NUCLEOTIDE SEQUENCE</scope>
    <source>
        <strain evidence="2">GSL018</strain>
    </source>
</reference>
<gene>
    <name evidence="2" type="ORF">TSPGSL018_5564</name>
</gene>
<evidence type="ECO:0000313" key="2">
    <source>
        <dbReference type="EMBL" id="JAC69778.1"/>
    </source>
</evidence>
<evidence type="ECO:0000256" key="1">
    <source>
        <dbReference type="SAM" id="MobiDB-lite"/>
    </source>
</evidence>
<dbReference type="AlphaFoldDB" id="A0A061RCS6"/>
<name>A0A061RCS6_9CHLO</name>
<proteinExistence type="predicted"/>